<evidence type="ECO:0000313" key="2">
    <source>
        <dbReference type="Proteomes" id="UP000887574"/>
    </source>
</evidence>
<dbReference type="AlphaFoldDB" id="A0A915CV47"/>
<accession>A0A915CV47</accession>
<organism evidence="2 3">
    <name type="scientific">Ditylenchus dipsaci</name>
    <dbReference type="NCBI Taxonomy" id="166011"/>
    <lineage>
        <taxon>Eukaryota</taxon>
        <taxon>Metazoa</taxon>
        <taxon>Ecdysozoa</taxon>
        <taxon>Nematoda</taxon>
        <taxon>Chromadorea</taxon>
        <taxon>Rhabditida</taxon>
        <taxon>Tylenchina</taxon>
        <taxon>Tylenchomorpha</taxon>
        <taxon>Sphaerularioidea</taxon>
        <taxon>Anguinidae</taxon>
        <taxon>Anguininae</taxon>
        <taxon>Ditylenchus</taxon>
    </lineage>
</organism>
<evidence type="ECO:0000256" key="1">
    <source>
        <dbReference type="SAM" id="MobiDB-lite"/>
    </source>
</evidence>
<sequence length="154" mass="17637">MGTISGIPEELKPCLQRSKRRFLFNVKLIEEKYCKKTSGLVFDLQTDQVLFDEELCTAEDDKSVKKLVSRQKKSLMKQSNGTAILSSPYVDPAAKGLALKRCLKLNKLFDNLMDKKPTKHRKLKETNSKSPKNVTTQKFLEEEEEDRSHSSSKK</sequence>
<feature type="region of interest" description="Disordered" evidence="1">
    <location>
        <begin position="116"/>
        <end position="154"/>
    </location>
</feature>
<dbReference type="Proteomes" id="UP000887574">
    <property type="component" value="Unplaced"/>
</dbReference>
<feature type="compositionally biased region" description="Polar residues" evidence="1">
    <location>
        <begin position="128"/>
        <end position="138"/>
    </location>
</feature>
<proteinExistence type="predicted"/>
<name>A0A915CV47_9BILA</name>
<keyword evidence="2" id="KW-1185">Reference proteome</keyword>
<reference evidence="3" key="1">
    <citation type="submission" date="2022-11" db="UniProtKB">
        <authorList>
            <consortium name="WormBaseParasite"/>
        </authorList>
    </citation>
    <scope>IDENTIFICATION</scope>
</reference>
<evidence type="ECO:0000313" key="3">
    <source>
        <dbReference type="WBParaSite" id="jg12557"/>
    </source>
</evidence>
<dbReference type="WBParaSite" id="jg12557">
    <property type="protein sequence ID" value="jg12557"/>
    <property type="gene ID" value="jg12557"/>
</dbReference>
<protein>
    <submittedName>
        <fullName evidence="3">Uncharacterized protein</fullName>
    </submittedName>
</protein>